<dbReference type="Pfam" id="PF14354">
    <property type="entry name" value="Lar_restr_allev"/>
    <property type="match status" value="1"/>
</dbReference>
<evidence type="ECO:0000313" key="2">
    <source>
        <dbReference type="Proteomes" id="UP000249614"/>
    </source>
</evidence>
<comment type="caution">
    <text evidence="1">The sequence shown here is derived from an EMBL/GenBank/DDBJ whole genome shotgun (WGS) entry which is preliminary data.</text>
</comment>
<dbReference type="RefSeq" id="WP_111113519.1">
    <property type="nucleotide sequence ID" value="NZ_LXXM01000217.1"/>
</dbReference>
<reference evidence="1 2" key="1">
    <citation type="submission" date="2016-05" db="EMBL/GenBank/DDBJ databases">
        <authorList>
            <person name="Lavstsen T."/>
            <person name="Jespersen J.S."/>
        </authorList>
    </citation>
    <scope>NUCLEOTIDE SEQUENCE [LARGE SCALE GENOMIC DNA]</scope>
    <source>
        <strain evidence="1 2">SM-5815</strain>
    </source>
</reference>
<protein>
    <recommendedName>
        <fullName evidence="3">Restriction alleviation protein, Lar family</fullName>
    </recommendedName>
</protein>
<dbReference type="AlphaFoldDB" id="A0A2W6INJ6"/>
<name>A0A2W6INJ6_STEMA</name>
<evidence type="ECO:0000313" key="1">
    <source>
        <dbReference type="EMBL" id="PZS88169.1"/>
    </source>
</evidence>
<proteinExistence type="predicted"/>
<organism evidence="1 2">
    <name type="scientific">Stenotrophomonas maltophilia</name>
    <name type="common">Pseudomonas maltophilia</name>
    <name type="synonym">Xanthomonas maltophilia</name>
    <dbReference type="NCBI Taxonomy" id="40324"/>
    <lineage>
        <taxon>Bacteria</taxon>
        <taxon>Pseudomonadati</taxon>
        <taxon>Pseudomonadota</taxon>
        <taxon>Gammaproteobacteria</taxon>
        <taxon>Lysobacterales</taxon>
        <taxon>Lysobacteraceae</taxon>
        <taxon>Stenotrophomonas</taxon>
        <taxon>Stenotrophomonas maltophilia group</taxon>
    </lineage>
</organism>
<gene>
    <name evidence="1" type="ORF">A7X83_15735</name>
</gene>
<sequence>MSEIELKACPFCGAKPVMRERSGDERNGYNTSLTVECRCGASIDTETKNSGGLPNETVAAAKRRLRTAWNTRAPEVSA</sequence>
<evidence type="ECO:0008006" key="3">
    <source>
        <dbReference type="Google" id="ProtNLM"/>
    </source>
</evidence>
<dbReference type="EMBL" id="LXXM01000217">
    <property type="protein sequence ID" value="PZS88169.1"/>
    <property type="molecule type" value="Genomic_DNA"/>
</dbReference>
<dbReference type="Proteomes" id="UP000249614">
    <property type="component" value="Unassembled WGS sequence"/>
</dbReference>
<accession>A0A2W6INJ6</accession>